<dbReference type="InterPro" id="IPR006439">
    <property type="entry name" value="HAD-SF_hydro_IA"/>
</dbReference>
<reference evidence="1 2" key="1">
    <citation type="submission" date="2024-06" db="EMBL/GenBank/DDBJ databases">
        <title>The Natural Products Discovery Center: Release of the First 8490 Sequenced Strains for Exploring Actinobacteria Biosynthetic Diversity.</title>
        <authorList>
            <person name="Kalkreuter E."/>
            <person name="Kautsar S.A."/>
            <person name="Yang D."/>
            <person name="Bader C.D."/>
            <person name="Teijaro C.N."/>
            <person name="Fluegel L."/>
            <person name="Davis C.M."/>
            <person name="Simpson J.R."/>
            <person name="Lauterbach L."/>
            <person name="Steele A.D."/>
            <person name="Gui C."/>
            <person name="Meng S."/>
            <person name="Li G."/>
            <person name="Viehrig K."/>
            <person name="Ye F."/>
            <person name="Su P."/>
            <person name="Kiefer A.F."/>
            <person name="Nichols A."/>
            <person name="Cepeda A.J."/>
            <person name="Yan W."/>
            <person name="Fan B."/>
            <person name="Jiang Y."/>
            <person name="Adhikari A."/>
            <person name="Zheng C.-J."/>
            <person name="Schuster L."/>
            <person name="Cowan T.M."/>
            <person name="Smanski M.J."/>
            <person name="Chevrette M.G."/>
            <person name="De Carvalho L.P.S."/>
            <person name="Shen B."/>
        </authorList>
    </citation>
    <scope>NUCLEOTIDE SEQUENCE [LARGE SCALE GENOMIC DNA]</scope>
    <source>
        <strain evidence="1 2">NPDC048946</strain>
    </source>
</reference>
<dbReference type="InterPro" id="IPR051806">
    <property type="entry name" value="HAD-like_SPP"/>
</dbReference>
<dbReference type="PANTHER" id="PTHR43481">
    <property type="entry name" value="FRUCTOSE-1-PHOSPHATE PHOSPHATASE"/>
    <property type="match status" value="1"/>
</dbReference>
<dbReference type="Gene3D" id="1.10.150.240">
    <property type="entry name" value="Putative phosphatase, domain 2"/>
    <property type="match status" value="1"/>
</dbReference>
<evidence type="ECO:0000313" key="1">
    <source>
        <dbReference type="EMBL" id="MEU8136607.1"/>
    </source>
</evidence>
<gene>
    <name evidence="1" type="ORF">AB0C36_24235</name>
</gene>
<dbReference type="InterPro" id="IPR023198">
    <property type="entry name" value="PGP-like_dom2"/>
</dbReference>
<dbReference type="EMBL" id="JBEZFP010000067">
    <property type="protein sequence ID" value="MEU8136607.1"/>
    <property type="molecule type" value="Genomic_DNA"/>
</dbReference>
<evidence type="ECO:0000313" key="2">
    <source>
        <dbReference type="Proteomes" id="UP001551482"/>
    </source>
</evidence>
<proteinExistence type="predicted"/>
<comment type="caution">
    <text evidence="1">The sequence shown here is derived from an EMBL/GenBank/DDBJ whole genome shotgun (WGS) entry which is preliminary data.</text>
</comment>
<dbReference type="InterPro" id="IPR036412">
    <property type="entry name" value="HAD-like_sf"/>
</dbReference>
<dbReference type="SUPFAM" id="SSF56784">
    <property type="entry name" value="HAD-like"/>
    <property type="match status" value="1"/>
</dbReference>
<name>A0ABV3DLH8_9ACTN</name>
<protein>
    <submittedName>
        <fullName evidence="1">HAD-IA family hydrolase</fullName>
    </submittedName>
</protein>
<organism evidence="1 2">
    <name type="scientific">Streptodolium elevatio</name>
    <dbReference type="NCBI Taxonomy" id="3157996"/>
    <lineage>
        <taxon>Bacteria</taxon>
        <taxon>Bacillati</taxon>
        <taxon>Actinomycetota</taxon>
        <taxon>Actinomycetes</taxon>
        <taxon>Kitasatosporales</taxon>
        <taxon>Streptomycetaceae</taxon>
        <taxon>Streptodolium</taxon>
    </lineage>
</organism>
<dbReference type="InterPro" id="IPR023214">
    <property type="entry name" value="HAD_sf"/>
</dbReference>
<dbReference type="SFLD" id="SFLDS00003">
    <property type="entry name" value="Haloacid_Dehalogenase"/>
    <property type="match status" value="1"/>
</dbReference>
<dbReference type="GO" id="GO:0016787">
    <property type="term" value="F:hydrolase activity"/>
    <property type="evidence" value="ECO:0007669"/>
    <property type="project" value="UniProtKB-KW"/>
</dbReference>
<sequence>MDETAGVARLRCSAVLFDLDGVLVDSHPTIERILREWAIANAVDPDVAVAESQGRRDVDLVALVAPHLNAEEGARQLIARESADFDGIRALPGAAELLAALPPGSWTVVTSGARAVARGRLAAAGLPVPETFVAAEDVADGKPDPECYLRGARLLGADPADCLVVEDAEAGLLAARAAGMRAIAVGKGVVGPRVLGEGRIDDLRQLAVEAAETGGSGFVVKTAR</sequence>
<dbReference type="Pfam" id="PF00702">
    <property type="entry name" value="Hydrolase"/>
    <property type="match status" value="1"/>
</dbReference>
<dbReference type="Proteomes" id="UP001551482">
    <property type="component" value="Unassembled WGS sequence"/>
</dbReference>
<dbReference type="RefSeq" id="WP_358357307.1">
    <property type="nucleotide sequence ID" value="NZ_JBEZFP010000067.1"/>
</dbReference>
<dbReference type="Gene3D" id="3.40.50.1000">
    <property type="entry name" value="HAD superfamily/HAD-like"/>
    <property type="match status" value="1"/>
</dbReference>
<keyword evidence="2" id="KW-1185">Reference proteome</keyword>
<accession>A0ABV3DLH8</accession>
<dbReference type="SFLD" id="SFLDG01129">
    <property type="entry name" value="C1.5:_HAD__Beta-PGM__Phosphata"/>
    <property type="match status" value="1"/>
</dbReference>
<dbReference type="NCBIfam" id="TIGR01509">
    <property type="entry name" value="HAD-SF-IA-v3"/>
    <property type="match status" value="1"/>
</dbReference>
<dbReference type="PANTHER" id="PTHR43481:SF4">
    <property type="entry name" value="GLYCEROL-1-PHOSPHATE PHOSPHOHYDROLASE 1-RELATED"/>
    <property type="match status" value="1"/>
</dbReference>
<keyword evidence="1" id="KW-0378">Hydrolase</keyword>
<dbReference type="PRINTS" id="PR00413">
    <property type="entry name" value="HADHALOGNASE"/>
</dbReference>